<dbReference type="InterPro" id="IPR006693">
    <property type="entry name" value="AB_hydrolase_lipase"/>
</dbReference>
<evidence type="ECO:0000256" key="4">
    <source>
        <dbReference type="ARBA" id="ARBA00022963"/>
    </source>
</evidence>
<keyword evidence="8" id="KW-1133">Transmembrane helix</keyword>
<keyword evidence="3" id="KW-0378">Hydrolase</keyword>
<dbReference type="Proteomes" id="UP000694846">
    <property type="component" value="Unplaced"/>
</dbReference>
<dbReference type="SUPFAM" id="SSF53474">
    <property type="entry name" value="alpha/beta-Hydrolases"/>
    <property type="match status" value="1"/>
</dbReference>
<gene>
    <name evidence="11" type="primary">LOC112690355</name>
</gene>
<organism evidence="10 11">
    <name type="scientific">Sipha flava</name>
    <name type="common">yellow sugarcane aphid</name>
    <dbReference type="NCBI Taxonomy" id="143950"/>
    <lineage>
        <taxon>Eukaryota</taxon>
        <taxon>Metazoa</taxon>
        <taxon>Ecdysozoa</taxon>
        <taxon>Arthropoda</taxon>
        <taxon>Hexapoda</taxon>
        <taxon>Insecta</taxon>
        <taxon>Pterygota</taxon>
        <taxon>Neoptera</taxon>
        <taxon>Paraneoptera</taxon>
        <taxon>Hemiptera</taxon>
        <taxon>Sternorrhyncha</taxon>
        <taxon>Aphidomorpha</taxon>
        <taxon>Aphidoidea</taxon>
        <taxon>Aphididae</taxon>
        <taxon>Sipha</taxon>
    </lineage>
</organism>
<feature type="compositionally biased region" description="Polar residues" evidence="7">
    <location>
        <begin position="528"/>
        <end position="538"/>
    </location>
</feature>
<name>A0A8B8GAA1_9HEMI</name>
<dbReference type="AlphaFoldDB" id="A0A8B8GAA1"/>
<evidence type="ECO:0000256" key="2">
    <source>
        <dbReference type="ARBA" id="ARBA00022729"/>
    </source>
</evidence>
<keyword evidence="6" id="KW-0325">Glycoprotein</keyword>
<dbReference type="Pfam" id="PF04083">
    <property type="entry name" value="Abhydro_lipase"/>
    <property type="match status" value="1"/>
</dbReference>
<feature type="domain" description="Partial AB-hydrolase lipase" evidence="9">
    <location>
        <begin position="57"/>
        <end position="116"/>
    </location>
</feature>
<evidence type="ECO:0000259" key="9">
    <source>
        <dbReference type="Pfam" id="PF04083"/>
    </source>
</evidence>
<reference evidence="11" key="1">
    <citation type="submission" date="2025-08" db="UniProtKB">
        <authorList>
            <consortium name="RefSeq"/>
        </authorList>
    </citation>
    <scope>IDENTIFICATION</scope>
    <source>
        <tissue evidence="11">Whole body</tissue>
    </source>
</reference>
<accession>A0A8B8GAA1</accession>
<dbReference type="PANTHER" id="PTHR11005">
    <property type="entry name" value="LYSOSOMAL ACID LIPASE-RELATED"/>
    <property type="match status" value="1"/>
</dbReference>
<comment type="similarity">
    <text evidence="1">Belongs to the AB hydrolase superfamily. Lipase family.</text>
</comment>
<protein>
    <submittedName>
        <fullName evidence="11">Lipase 3-like</fullName>
    </submittedName>
</protein>
<evidence type="ECO:0000313" key="11">
    <source>
        <dbReference type="RefSeq" id="XP_025420144.1"/>
    </source>
</evidence>
<evidence type="ECO:0000256" key="8">
    <source>
        <dbReference type="SAM" id="Phobius"/>
    </source>
</evidence>
<evidence type="ECO:0000256" key="1">
    <source>
        <dbReference type="ARBA" id="ARBA00010701"/>
    </source>
</evidence>
<evidence type="ECO:0000256" key="6">
    <source>
        <dbReference type="ARBA" id="ARBA00023180"/>
    </source>
</evidence>
<dbReference type="Gene3D" id="3.40.50.1820">
    <property type="entry name" value="alpha/beta hydrolase"/>
    <property type="match status" value="1"/>
</dbReference>
<dbReference type="OrthoDB" id="9974421at2759"/>
<evidence type="ECO:0000256" key="5">
    <source>
        <dbReference type="ARBA" id="ARBA00023098"/>
    </source>
</evidence>
<dbReference type="GO" id="GO:0016042">
    <property type="term" value="P:lipid catabolic process"/>
    <property type="evidence" value="ECO:0007669"/>
    <property type="project" value="UniProtKB-KW"/>
</dbReference>
<keyword evidence="8" id="KW-0812">Transmembrane</keyword>
<proteinExistence type="inferred from homology"/>
<sequence length="555" mass="62230">MTINMENSVSRYTLIAVLFQHLIIVLLFSLVPAIAMNNTTTAPTAGILHENISLSTVDIIKENGYAVEVHNVITEDGYILELHRMPKNKSGKGPTRNHPVFLHHAFLSTSAEWVISGFENKSLCMQLVDDGYDVWLANSRGNTYSRKHVSMTYKQKAFWNFSLHEIGKYDLPASIDYILIKTNASQLHYIGYSMGTTVFFIMASEKPEYQPKIRSQISLAPVAYLSKIKSPIKYLAPYAKTINIKFAQLWNGMLLPHSRLRTFFASTVCGNKITQKFICQRSMIFFVSGSDPRYFNTKIIPLIMGHFPSGTSSMVVEHFAQLKLKDSFSQYDYGAAENLQRYNVTEAPSYNLKSIHVPITLIYGKNDLVADVEDVMRLKDQLPQLMDVFSVDNPYCNHVDFLFSVKVNEHVNDPVKGILRKTDAMGWRYSGPSPSAGGSQVTGDCDCAPTNGTTVNPISASDSNLVPDLDYFAENLDAIIASAMPRTVGHDDEVDFVRERELQKFVFGKLIEFVNSAANNRRRNGSNDESSGRTNIQKLTEKSAHVHGSKVNDQT</sequence>
<feature type="transmembrane region" description="Helical" evidence="8">
    <location>
        <begin position="12"/>
        <end position="35"/>
    </location>
</feature>
<dbReference type="RefSeq" id="XP_025420144.1">
    <property type="nucleotide sequence ID" value="XM_025564359.1"/>
</dbReference>
<dbReference type="GO" id="GO:0016787">
    <property type="term" value="F:hydrolase activity"/>
    <property type="evidence" value="ECO:0007669"/>
    <property type="project" value="UniProtKB-KW"/>
</dbReference>
<dbReference type="GeneID" id="112690355"/>
<dbReference type="InterPro" id="IPR029058">
    <property type="entry name" value="AB_hydrolase_fold"/>
</dbReference>
<keyword evidence="4" id="KW-0442">Lipid degradation</keyword>
<feature type="region of interest" description="Disordered" evidence="7">
    <location>
        <begin position="520"/>
        <end position="555"/>
    </location>
</feature>
<dbReference type="FunFam" id="3.40.50.1820:FF:000057">
    <property type="entry name" value="Lipase"/>
    <property type="match status" value="1"/>
</dbReference>
<keyword evidence="5" id="KW-0443">Lipid metabolism</keyword>
<evidence type="ECO:0000313" key="10">
    <source>
        <dbReference type="Proteomes" id="UP000694846"/>
    </source>
</evidence>
<evidence type="ECO:0000256" key="3">
    <source>
        <dbReference type="ARBA" id="ARBA00022801"/>
    </source>
</evidence>
<keyword evidence="2" id="KW-0732">Signal</keyword>
<evidence type="ECO:0000256" key="7">
    <source>
        <dbReference type="SAM" id="MobiDB-lite"/>
    </source>
</evidence>
<keyword evidence="10" id="KW-1185">Reference proteome</keyword>
<keyword evidence="8" id="KW-0472">Membrane</keyword>